<proteinExistence type="predicted"/>
<evidence type="ECO:0000313" key="1">
    <source>
        <dbReference type="EMBL" id="WAJ28714.1"/>
    </source>
</evidence>
<gene>
    <name evidence="1" type="ORF">OXU80_00215</name>
</gene>
<reference evidence="1" key="1">
    <citation type="submission" date="2022-11" db="EMBL/GenBank/DDBJ databases">
        <title>beta-Carotene-producing bacterium, Jeongeuplla avenae sp. nov., alleviates the salt stress of Arabidopsis seedlings.</title>
        <authorList>
            <person name="Jiang L."/>
            <person name="Lee J."/>
        </authorList>
    </citation>
    <scope>NUCLEOTIDE SEQUENCE</scope>
    <source>
        <strain evidence="1">DY_R2A_6</strain>
    </source>
</reference>
<keyword evidence="2" id="KW-1185">Reference proteome</keyword>
<name>A0ACD4NPN1_9HYPH</name>
<dbReference type="Proteomes" id="UP001163223">
    <property type="component" value="Chromosome"/>
</dbReference>
<protein>
    <submittedName>
        <fullName evidence="1">Gfo/Idh/MocA family oxidoreductase</fullName>
    </submittedName>
</protein>
<accession>A0ACD4NPN1</accession>
<dbReference type="EMBL" id="CP113520">
    <property type="protein sequence ID" value="WAJ28714.1"/>
    <property type="molecule type" value="Genomic_DNA"/>
</dbReference>
<organism evidence="1 2">
    <name type="scientific">Antarcticirhabdus aurantiaca</name>
    <dbReference type="NCBI Taxonomy" id="2606717"/>
    <lineage>
        <taxon>Bacteria</taxon>
        <taxon>Pseudomonadati</taxon>
        <taxon>Pseudomonadota</taxon>
        <taxon>Alphaproteobacteria</taxon>
        <taxon>Hyphomicrobiales</taxon>
        <taxon>Aurantimonadaceae</taxon>
        <taxon>Antarcticirhabdus</taxon>
    </lineage>
</organism>
<sequence length="387" mass="41455">MVQRIGLVGCGVISDIYLRNAALFRDIRFTACADMRRDAAEQRATEYGLQALSLDELYASPEVDIVLNLTNPDAHAAVALKALDSGKHVYGEKPLATSLEDGRRIVETARGRGLQVGSAPDTILGPGLQTCRRMVDDGTVGEVVSGVATIMSRGMEHWHPAPAFYFRPGGGPVLDMGPYYVGALVTLLGPVAKVTAAARVGLPERTVTAPGPNVGQRIAVEVPTTVHAVLTFAGGAQVTLLASWDVWKHAHLPIELHGVSASLRVPDPNFFGGRIELAKDRDAWEATDTSGRFFGKPTYPFDKPVHANFRGLGLAEMANAIENGRQARVNGDWAFHTLEVMLAILCSAQEERTVAIESTCERPAALSDAEAQSLLADGRAAEQRRSA</sequence>
<evidence type="ECO:0000313" key="2">
    <source>
        <dbReference type="Proteomes" id="UP001163223"/>
    </source>
</evidence>